<dbReference type="AlphaFoldDB" id="A0A162V067"/>
<sequence>MSDIQYARSTALFANGIFAGFSLCMKAACLPSAKASLNPTTAFRTLYKNGTPIGALVILVSSAANFYIYYRTRESRSLYLGLLSFASLPYTFLVMNPLNKRLFALDATISKESNPEISLHKKEALGILTKWNKLQLFKVVTSVSAFFISVINI</sequence>
<dbReference type="OrthoDB" id="5954308at2759"/>
<dbReference type="Proteomes" id="UP000077315">
    <property type="component" value="Unassembled WGS sequence"/>
</dbReference>
<feature type="transmembrane region" description="Helical" evidence="1">
    <location>
        <begin position="53"/>
        <end position="70"/>
    </location>
</feature>
<evidence type="ECO:0000256" key="1">
    <source>
        <dbReference type="SAM" id="Phobius"/>
    </source>
</evidence>
<dbReference type="InterPro" id="IPR013901">
    <property type="entry name" value="Anthrone_oxy"/>
</dbReference>
<accession>A0A162V067</accession>
<dbReference type="EMBL" id="KV440972">
    <property type="protein sequence ID" value="OAD79132.1"/>
    <property type="molecule type" value="Genomic_DNA"/>
</dbReference>
<evidence type="ECO:0000313" key="3">
    <source>
        <dbReference type="Proteomes" id="UP000077315"/>
    </source>
</evidence>
<protein>
    <recommendedName>
        <fullName evidence="4">DUF1772 domain-containing protein</fullName>
    </recommendedName>
</protein>
<feature type="transmembrane region" description="Helical" evidence="1">
    <location>
        <begin position="77"/>
        <end position="95"/>
    </location>
</feature>
<gene>
    <name evidence="2" type="ORF">PHYBLDRAFT_139169</name>
</gene>
<dbReference type="VEuPathDB" id="FungiDB:PHYBLDRAFT_139169"/>
<dbReference type="PANTHER" id="PTHR36535">
    <property type="entry name" value="YALI0E30327P"/>
    <property type="match status" value="1"/>
</dbReference>
<dbReference type="GeneID" id="28991080"/>
<keyword evidence="1" id="KW-0812">Transmembrane</keyword>
<keyword evidence="3" id="KW-1185">Reference proteome</keyword>
<organism evidence="2 3">
    <name type="scientific">Phycomyces blakesleeanus (strain ATCC 8743b / DSM 1359 / FGSC 10004 / NBRC 33097 / NRRL 1555)</name>
    <dbReference type="NCBI Taxonomy" id="763407"/>
    <lineage>
        <taxon>Eukaryota</taxon>
        <taxon>Fungi</taxon>
        <taxon>Fungi incertae sedis</taxon>
        <taxon>Mucoromycota</taxon>
        <taxon>Mucoromycotina</taxon>
        <taxon>Mucoromycetes</taxon>
        <taxon>Mucorales</taxon>
        <taxon>Phycomycetaceae</taxon>
        <taxon>Phycomyces</taxon>
    </lineage>
</organism>
<proteinExistence type="predicted"/>
<name>A0A162V067_PHYB8</name>
<reference evidence="3" key="1">
    <citation type="submission" date="2015-06" db="EMBL/GenBank/DDBJ databases">
        <title>Expansion of signal transduction pathways in fungi by whole-genome duplication.</title>
        <authorList>
            <consortium name="DOE Joint Genome Institute"/>
            <person name="Corrochano L.M."/>
            <person name="Kuo A."/>
            <person name="Marcet-Houben M."/>
            <person name="Polaino S."/>
            <person name="Salamov A."/>
            <person name="Villalobos J.M."/>
            <person name="Alvarez M.I."/>
            <person name="Avalos J."/>
            <person name="Benito E.P."/>
            <person name="Benoit I."/>
            <person name="Burger G."/>
            <person name="Camino L.P."/>
            <person name="Canovas D."/>
            <person name="Cerda-Olmedo E."/>
            <person name="Cheng J.-F."/>
            <person name="Dominguez A."/>
            <person name="Elias M."/>
            <person name="Eslava A.P."/>
            <person name="Glaser F."/>
            <person name="Grimwood J."/>
            <person name="Gutierrez G."/>
            <person name="Heitman J."/>
            <person name="Henrissat B."/>
            <person name="Iturriaga E.A."/>
            <person name="Lang B.F."/>
            <person name="Lavin J.L."/>
            <person name="Lee S."/>
            <person name="Li W."/>
            <person name="Lindquist E."/>
            <person name="Lopez-Garcia S."/>
            <person name="Luque E.M."/>
            <person name="Marcos A.T."/>
            <person name="Martin J."/>
            <person name="McCluskey K."/>
            <person name="Medina H.R."/>
            <person name="Miralles-Duran A."/>
            <person name="Miyazaki A."/>
            <person name="Munoz-Torres E."/>
            <person name="Oguiza J.A."/>
            <person name="Ohm R."/>
            <person name="Olmedo M."/>
            <person name="Orejas M."/>
            <person name="Ortiz-Castellanos L."/>
            <person name="Pisabarro A.G."/>
            <person name="Rodriguez-Romero J."/>
            <person name="Ruiz-Herrera J."/>
            <person name="Ruiz-Vazquez R."/>
            <person name="Sanz C."/>
            <person name="Schackwitz W."/>
            <person name="Schmutz J."/>
            <person name="Shahriari M."/>
            <person name="Shelest E."/>
            <person name="Silva-Franco F."/>
            <person name="Soanes D."/>
            <person name="Syed K."/>
            <person name="Tagua V.G."/>
            <person name="Talbot N.J."/>
            <person name="Thon M."/>
            <person name="De vries R.P."/>
            <person name="Wiebenga A."/>
            <person name="Yadav J.S."/>
            <person name="Braun E.L."/>
            <person name="Baker S."/>
            <person name="Garre V."/>
            <person name="Horwitz B."/>
            <person name="Torres-Martinez S."/>
            <person name="Idnurm A."/>
            <person name="Herrera-Estrella A."/>
            <person name="Gabaldon T."/>
            <person name="Grigoriev I.V."/>
        </authorList>
    </citation>
    <scope>NUCLEOTIDE SEQUENCE [LARGE SCALE GENOMIC DNA]</scope>
    <source>
        <strain evidence="3">NRRL 1555(-)</strain>
    </source>
</reference>
<feature type="transmembrane region" description="Helical" evidence="1">
    <location>
        <begin position="12"/>
        <end position="33"/>
    </location>
</feature>
<dbReference type="Pfam" id="PF08592">
    <property type="entry name" value="Anthrone_oxy"/>
    <property type="match status" value="1"/>
</dbReference>
<evidence type="ECO:0000313" key="2">
    <source>
        <dbReference type="EMBL" id="OAD79132.1"/>
    </source>
</evidence>
<evidence type="ECO:0008006" key="4">
    <source>
        <dbReference type="Google" id="ProtNLM"/>
    </source>
</evidence>
<dbReference type="RefSeq" id="XP_018297172.1">
    <property type="nucleotide sequence ID" value="XM_018430174.1"/>
</dbReference>
<dbReference type="PANTHER" id="PTHR36535:SF1">
    <property type="entry name" value="DUF1772 DOMAIN-CONTAINING PROTEIN"/>
    <property type="match status" value="1"/>
</dbReference>
<dbReference type="InParanoid" id="A0A162V067"/>
<keyword evidence="1" id="KW-1133">Transmembrane helix</keyword>
<keyword evidence="1" id="KW-0472">Membrane</keyword>